<evidence type="ECO:0000313" key="2">
    <source>
        <dbReference type="Proteomes" id="UP000770015"/>
    </source>
</evidence>
<protein>
    <submittedName>
        <fullName evidence="1">Uncharacterized protein</fullName>
    </submittedName>
</protein>
<organism evidence="1 2">
    <name type="scientific">Plectosphaerella plurivora</name>
    <dbReference type="NCBI Taxonomy" id="936078"/>
    <lineage>
        <taxon>Eukaryota</taxon>
        <taxon>Fungi</taxon>
        <taxon>Dikarya</taxon>
        <taxon>Ascomycota</taxon>
        <taxon>Pezizomycotina</taxon>
        <taxon>Sordariomycetes</taxon>
        <taxon>Hypocreomycetidae</taxon>
        <taxon>Glomerellales</taxon>
        <taxon>Plectosphaerellaceae</taxon>
        <taxon>Plectosphaerella</taxon>
    </lineage>
</organism>
<dbReference type="AlphaFoldDB" id="A0A9P8VD04"/>
<accession>A0A9P8VD04</accession>
<name>A0A9P8VD04_9PEZI</name>
<sequence length="424" mass="47869">MAAVADNQDLQLQVLAKKCIRQGDQVVDVPLQQVPLVSVPTHIQYNRETEWKLIKPLNRARGRYTNKSFDQENWSQQLAFYIGVDTISFAPVFSAGLAHHHSIPSQPSYNDDLKIQFKARPYGRTNGRPNTLLDEYMFTEGALGFTKRLASNHAATVARIGPDIIPRNANAPILLAVSKDYLDGAYALRLPRIRKATVTKALFELAVEIQAFLYRDNIHVNEIIVQALWYRIKPRFLNADHSLLDQANYIKVLDLKILSFISMFPHYLRMHELHRLVTYTQPYWFVEATRKAKDTGNPPLFHEVHNPKWLATAASEIYLSGLTDDDWFAAPSAELHRDLGLPDINMIIHPVYPVSNIDTTAIIIPAPWLTPVILKEFSPQQREMLKRAVGSTLAVAKVAGLTNDLVVDDNGMLAIPGLADWPVN</sequence>
<proteinExistence type="predicted"/>
<evidence type="ECO:0000313" key="1">
    <source>
        <dbReference type="EMBL" id="KAH6687447.1"/>
    </source>
</evidence>
<comment type="caution">
    <text evidence="1">The sequence shown here is derived from an EMBL/GenBank/DDBJ whole genome shotgun (WGS) entry which is preliminary data.</text>
</comment>
<keyword evidence="2" id="KW-1185">Reference proteome</keyword>
<dbReference type="Proteomes" id="UP000770015">
    <property type="component" value="Unassembled WGS sequence"/>
</dbReference>
<dbReference type="EMBL" id="JAGSXJ010000011">
    <property type="protein sequence ID" value="KAH6687447.1"/>
    <property type="molecule type" value="Genomic_DNA"/>
</dbReference>
<reference evidence="1" key="1">
    <citation type="journal article" date="2021" name="Nat. Commun.">
        <title>Genetic determinants of endophytism in the Arabidopsis root mycobiome.</title>
        <authorList>
            <person name="Mesny F."/>
            <person name="Miyauchi S."/>
            <person name="Thiergart T."/>
            <person name="Pickel B."/>
            <person name="Atanasova L."/>
            <person name="Karlsson M."/>
            <person name="Huettel B."/>
            <person name="Barry K.W."/>
            <person name="Haridas S."/>
            <person name="Chen C."/>
            <person name="Bauer D."/>
            <person name="Andreopoulos W."/>
            <person name="Pangilinan J."/>
            <person name="LaButti K."/>
            <person name="Riley R."/>
            <person name="Lipzen A."/>
            <person name="Clum A."/>
            <person name="Drula E."/>
            <person name="Henrissat B."/>
            <person name="Kohler A."/>
            <person name="Grigoriev I.V."/>
            <person name="Martin F.M."/>
            <person name="Hacquard S."/>
        </authorList>
    </citation>
    <scope>NUCLEOTIDE SEQUENCE</scope>
    <source>
        <strain evidence="1">MPI-SDFR-AT-0117</strain>
    </source>
</reference>
<gene>
    <name evidence="1" type="ORF">F5X68DRAFT_261619</name>
</gene>